<comment type="caution">
    <text evidence="2">The sequence shown here is derived from an EMBL/GenBank/DDBJ whole genome shotgun (WGS) entry which is preliminary data.</text>
</comment>
<feature type="compositionally biased region" description="Basic and acidic residues" evidence="1">
    <location>
        <begin position="76"/>
        <end position="86"/>
    </location>
</feature>
<accession>A0A409VQS2</accession>
<dbReference type="InParanoid" id="A0A409VQS2"/>
<reference evidence="2 3" key="1">
    <citation type="journal article" date="2018" name="Evol. Lett.">
        <title>Horizontal gene cluster transfer increased hallucinogenic mushroom diversity.</title>
        <authorList>
            <person name="Reynolds H.T."/>
            <person name="Vijayakumar V."/>
            <person name="Gluck-Thaler E."/>
            <person name="Korotkin H.B."/>
            <person name="Matheny P.B."/>
            <person name="Slot J.C."/>
        </authorList>
    </citation>
    <scope>NUCLEOTIDE SEQUENCE [LARGE SCALE GENOMIC DNA]</scope>
    <source>
        <strain evidence="2 3">SRW20</strain>
    </source>
</reference>
<sequence length="470" mass="48606">MTPACQSKTAGQGSARNSGSSIVAPADGDLYEVDEMAKDGTEDGENRIEEDNDKFDVGGDDGWSAAAVDYKSVKTAGKEDGDRSASTDDTDGSFVYSTPKPLPKMVIACRLPSTGGVGGARSNAAASTKTRSLAPSAKSRTPAASPSRTKTAVSSLPPTSSPASPITSRPPSIDRVSTPSSRSSARSRATTTTTQVRRLFSFPGSPRPSSPFLTHSFSSLANRPVIALSSSTNRTESTFAKTATRPLTPPNILSIKPSAASTFGVCIGGGDLSARLFPRDETTQKVPGAGFSSVANTRGCVRSANPCSSTSAKTKAVATLLRRIAFGEGVEGSGRLWEEANATGQEKASGELGFEGVVDDVARKVAVPSPTWSPALVIEQRQTPRSAGTVASSSTPIGAAVKIPEVVDSLGGNVTPLDWRALMESFALGRSVASVMNSVMLFSSSPSVPPALPTKEAVEDTVMEEPEAQK</sequence>
<feature type="region of interest" description="Disordered" evidence="1">
    <location>
        <begin position="445"/>
        <end position="470"/>
    </location>
</feature>
<feature type="compositionally biased region" description="Acidic residues" evidence="1">
    <location>
        <begin position="459"/>
        <end position="470"/>
    </location>
</feature>
<dbReference type="Proteomes" id="UP000284706">
    <property type="component" value="Unassembled WGS sequence"/>
</dbReference>
<organism evidence="2 3">
    <name type="scientific">Gymnopilus dilepis</name>
    <dbReference type="NCBI Taxonomy" id="231916"/>
    <lineage>
        <taxon>Eukaryota</taxon>
        <taxon>Fungi</taxon>
        <taxon>Dikarya</taxon>
        <taxon>Basidiomycota</taxon>
        <taxon>Agaricomycotina</taxon>
        <taxon>Agaricomycetes</taxon>
        <taxon>Agaricomycetidae</taxon>
        <taxon>Agaricales</taxon>
        <taxon>Agaricineae</taxon>
        <taxon>Hymenogastraceae</taxon>
        <taxon>Gymnopilus</taxon>
    </lineage>
</organism>
<feature type="compositionally biased region" description="Polar residues" evidence="1">
    <location>
        <begin position="124"/>
        <end position="153"/>
    </location>
</feature>
<protein>
    <submittedName>
        <fullName evidence="2">Uncharacterized protein</fullName>
    </submittedName>
</protein>
<proteinExistence type="predicted"/>
<evidence type="ECO:0000313" key="3">
    <source>
        <dbReference type="Proteomes" id="UP000284706"/>
    </source>
</evidence>
<dbReference type="EMBL" id="NHYE01005593">
    <property type="protein sequence ID" value="PPQ68546.1"/>
    <property type="molecule type" value="Genomic_DNA"/>
</dbReference>
<gene>
    <name evidence="2" type="ORF">CVT26_003355</name>
</gene>
<feature type="region of interest" description="Disordered" evidence="1">
    <location>
        <begin position="111"/>
        <end position="193"/>
    </location>
</feature>
<feature type="compositionally biased region" description="Basic and acidic residues" evidence="1">
    <location>
        <begin position="35"/>
        <end position="57"/>
    </location>
</feature>
<feature type="compositionally biased region" description="Low complexity" evidence="1">
    <location>
        <begin position="154"/>
        <end position="193"/>
    </location>
</feature>
<keyword evidence="3" id="KW-1185">Reference proteome</keyword>
<name>A0A409VQS2_9AGAR</name>
<evidence type="ECO:0000313" key="2">
    <source>
        <dbReference type="EMBL" id="PPQ68546.1"/>
    </source>
</evidence>
<evidence type="ECO:0000256" key="1">
    <source>
        <dbReference type="SAM" id="MobiDB-lite"/>
    </source>
</evidence>
<feature type="compositionally biased region" description="Polar residues" evidence="1">
    <location>
        <begin position="1"/>
        <end position="21"/>
    </location>
</feature>
<dbReference type="AlphaFoldDB" id="A0A409VQS2"/>
<feature type="region of interest" description="Disordered" evidence="1">
    <location>
        <begin position="1"/>
        <end position="99"/>
    </location>
</feature>